<dbReference type="RefSeq" id="WP_164364293.1">
    <property type="nucleotide sequence ID" value="NZ_CP066776.1"/>
</dbReference>
<keyword evidence="10" id="KW-1185">Reference proteome</keyword>
<comment type="subcellular location">
    <subcellularLocation>
        <location evidence="1 8">Cell membrane</location>
        <topology evidence="1 8">Multi-pass membrane protein</topology>
    </subcellularLocation>
</comment>
<evidence type="ECO:0000256" key="2">
    <source>
        <dbReference type="ARBA" id="ARBA00005697"/>
    </source>
</evidence>
<gene>
    <name evidence="9" type="ORF">G3M56_012475</name>
</gene>
<dbReference type="GO" id="GO:0005886">
    <property type="term" value="C:plasma membrane"/>
    <property type="evidence" value="ECO:0007669"/>
    <property type="project" value="UniProtKB-SubCell"/>
</dbReference>
<name>A0A6B3L671_9BACT</name>
<evidence type="ECO:0000256" key="8">
    <source>
        <dbReference type="PIRNR" id="PIRNR005353"/>
    </source>
</evidence>
<comment type="similarity">
    <text evidence="2 8">Belongs to the nucleobase:cation symporter-2 (NCS2) (TC 2.A.40) family. Azg-like subfamily.</text>
</comment>
<organism evidence="9 10">
    <name type="scientific">Sulfuriroseicoccus oceanibius</name>
    <dbReference type="NCBI Taxonomy" id="2707525"/>
    <lineage>
        <taxon>Bacteria</taxon>
        <taxon>Pseudomonadati</taxon>
        <taxon>Verrucomicrobiota</taxon>
        <taxon>Verrucomicrobiia</taxon>
        <taxon>Verrucomicrobiales</taxon>
        <taxon>Verrucomicrobiaceae</taxon>
        <taxon>Sulfuriroseicoccus</taxon>
    </lineage>
</organism>
<dbReference type="Proteomes" id="UP000475117">
    <property type="component" value="Chromosome"/>
</dbReference>
<evidence type="ECO:0000313" key="10">
    <source>
        <dbReference type="Proteomes" id="UP000475117"/>
    </source>
</evidence>
<protein>
    <submittedName>
        <fullName evidence="9">NCS2 family permease</fullName>
    </submittedName>
</protein>
<dbReference type="PANTHER" id="PTHR43337:SF1">
    <property type="entry name" value="XANTHINE_URACIL PERMEASE C887.17-RELATED"/>
    <property type="match status" value="1"/>
</dbReference>
<evidence type="ECO:0000256" key="1">
    <source>
        <dbReference type="ARBA" id="ARBA00004651"/>
    </source>
</evidence>
<keyword evidence="7 8" id="KW-0472">Membrane</keyword>
<dbReference type="GO" id="GO:0005345">
    <property type="term" value="F:purine nucleobase transmembrane transporter activity"/>
    <property type="evidence" value="ECO:0007669"/>
    <property type="project" value="TreeGrafter"/>
</dbReference>
<evidence type="ECO:0000256" key="5">
    <source>
        <dbReference type="ARBA" id="ARBA00022692"/>
    </source>
</evidence>
<evidence type="ECO:0000256" key="6">
    <source>
        <dbReference type="ARBA" id="ARBA00022989"/>
    </source>
</evidence>
<accession>A0A6B3L671</accession>
<dbReference type="EMBL" id="CP066776">
    <property type="protein sequence ID" value="QQL44685.1"/>
    <property type="molecule type" value="Genomic_DNA"/>
</dbReference>
<keyword evidence="4 8" id="KW-1003">Cell membrane</keyword>
<proteinExistence type="inferred from homology"/>
<dbReference type="PIRSF" id="PIRSF005353">
    <property type="entry name" value="PbuG"/>
    <property type="match status" value="1"/>
</dbReference>
<keyword evidence="6 8" id="KW-1133">Transmembrane helix</keyword>
<dbReference type="InterPro" id="IPR045018">
    <property type="entry name" value="Azg-like"/>
</dbReference>
<dbReference type="PANTHER" id="PTHR43337">
    <property type="entry name" value="XANTHINE/URACIL PERMEASE C887.17-RELATED"/>
    <property type="match status" value="1"/>
</dbReference>
<dbReference type="Pfam" id="PF00860">
    <property type="entry name" value="Xan_ur_permease"/>
    <property type="match status" value="1"/>
</dbReference>
<reference evidence="9 10" key="1">
    <citation type="submission" date="2020-12" db="EMBL/GenBank/DDBJ databases">
        <title>Sulforoseuscoccus oceanibium gen. nov., sp. nov., a representative of the phylum Verrucomicrobia with special cytoplasmic membrane, and proposal of Sulforoseuscoccusaceae fam. nov.</title>
        <authorList>
            <person name="Xi F."/>
        </authorList>
    </citation>
    <scope>NUCLEOTIDE SEQUENCE [LARGE SCALE GENOMIC DNA]</scope>
    <source>
        <strain evidence="9 10">T37</strain>
    </source>
</reference>
<keyword evidence="3 8" id="KW-0813">Transport</keyword>
<evidence type="ECO:0000256" key="3">
    <source>
        <dbReference type="ARBA" id="ARBA00022448"/>
    </source>
</evidence>
<evidence type="ECO:0000256" key="7">
    <source>
        <dbReference type="ARBA" id="ARBA00023136"/>
    </source>
</evidence>
<dbReference type="KEGG" id="soa:G3M56_012475"/>
<sequence length="427" mass="44831">MFKLRENKTNVRTEVIGGCTTFLTMAYIIFINPLIMSDAGMDKPALITATCLAASLSTLVVALWANVPFAMAPGMGLNAFFTYTLVMGQGLNWQTALGVVFISGVVFLVLTLAGIREKIVAAIPLSLRIATAAGIGLFITFIGLKNLGLVAQHPATFVSIGELTRPVLIGLGALFLITILEIRKVKGSILIGIFGATLTGILTGDVHLNGVFSAPPSIKPLLFQLDIMGALQWGLAGAIFSFMFVDLFDSIGTIVACSYEAGHVEPDGTIKRIDRVLEADAMATVAGSLIGTSTTTTYIESASGIADGARTGLASVVTGCLFLSGLFFAPLIGAVPAFATAPALIIVGAFMFRNVKQIDFKDLKTAVPAFLTMILMPLTFSVSTGLTVGFLSYVLIAVSCGELKRISSVMWVVGVLSAINLLVSTTN</sequence>
<keyword evidence="5 8" id="KW-0812">Transmembrane</keyword>
<dbReference type="InterPro" id="IPR006043">
    <property type="entry name" value="NCS2"/>
</dbReference>
<dbReference type="AlphaFoldDB" id="A0A6B3L671"/>
<evidence type="ECO:0000256" key="4">
    <source>
        <dbReference type="ARBA" id="ARBA00022475"/>
    </source>
</evidence>
<evidence type="ECO:0000313" key="9">
    <source>
        <dbReference type="EMBL" id="QQL44685.1"/>
    </source>
</evidence>
<dbReference type="InterPro" id="IPR026033">
    <property type="entry name" value="Azg-like_bact_archaea"/>
</dbReference>